<organism evidence="2 3">
    <name type="scientific">SAR324 cluster bacterium</name>
    <dbReference type="NCBI Taxonomy" id="2024889"/>
    <lineage>
        <taxon>Bacteria</taxon>
        <taxon>Deltaproteobacteria</taxon>
        <taxon>SAR324 cluster</taxon>
    </lineage>
</organism>
<dbReference type="AlphaFoldDB" id="A0A2A4SSF9"/>
<evidence type="ECO:0008006" key="4">
    <source>
        <dbReference type="Google" id="ProtNLM"/>
    </source>
</evidence>
<gene>
    <name evidence="2" type="ORF">COB67_11900</name>
</gene>
<feature type="chain" id="PRO_5012652875" description="DUF481 domain-containing protein" evidence="1">
    <location>
        <begin position="22"/>
        <end position="316"/>
    </location>
</feature>
<accession>A0A2A4SSF9</accession>
<feature type="signal peptide" evidence="1">
    <location>
        <begin position="1"/>
        <end position="21"/>
    </location>
</feature>
<comment type="caution">
    <text evidence="2">The sequence shown here is derived from an EMBL/GenBank/DDBJ whole genome shotgun (WGS) entry which is preliminary data.</text>
</comment>
<name>A0A2A4SSF9_9DELT</name>
<protein>
    <recommendedName>
        <fullName evidence="4">DUF481 domain-containing protein</fullName>
    </recommendedName>
</protein>
<evidence type="ECO:0000313" key="3">
    <source>
        <dbReference type="Proteomes" id="UP000218113"/>
    </source>
</evidence>
<dbReference type="EMBL" id="NVSR01000127">
    <property type="protein sequence ID" value="PCI24142.1"/>
    <property type="molecule type" value="Genomic_DNA"/>
</dbReference>
<evidence type="ECO:0000313" key="2">
    <source>
        <dbReference type="EMBL" id="PCI24142.1"/>
    </source>
</evidence>
<keyword evidence="1" id="KW-0732">Signal</keyword>
<sequence length="316" mass="34704">MKKLFCLIFLSFLGTFSIVYAQIASMSFNPNKAALAPLGWKKVSNINLQFSQEDFVPSDGESDMQQTSRTASLGYAGEEIIFVTTMGNFEQTLTNDTVYTLSISKLNVKLGANIQERISLGLSYEKQIFDSGSNTTNTGTHQEVMILGLGMSIKLFDRIYLGATGQYYKIAPSSGATQYVGLNYTNTTVGLGYVSGKPGETRFRVELTSLSSPEKKADAEGGRIERTQNERQTNQLITGFQSNTGMFIELLLEQTDLKNSNSTTETKVNVNRIDLGTSDKEGMVLAIQMGNQKIKQSNTSNPTTSKFYGVTLGMNF</sequence>
<reference evidence="3" key="1">
    <citation type="submission" date="2017-08" db="EMBL/GenBank/DDBJ databases">
        <title>A dynamic microbial community with high functional redundancy inhabits the cold, oxic subseafloor aquifer.</title>
        <authorList>
            <person name="Tully B.J."/>
            <person name="Wheat C.G."/>
            <person name="Glazer B.T."/>
            <person name="Huber J.A."/>
        </authorList>
    </citation>
    <scope>NUCLEOTIDE SEQUENCE [LARGE SCALE GENOMIC DNA]</scope>
</reference>
<evidence type="ECO:0000256" key="1">
    <source>
        <dbReference type="SAM" id="SignalP"/>
    </source>
</evidence>
<dbReference type="Proteomes" id="UP000218113">
    <property type="component" value="Unassembled WGS sequence"/>
</dbReference>
<proteinExistence type="predicted"/>